<dbReference type="RefSeq" id="WP_369607926.1">
    <property type="nucleotide sequence ID" value="NZ_BAAFHN010000099.1"/>
</dbReference>
<evidence type="ECO:0000313" key="1">
    <source>
        <dbReference type="EMBL" id="GAB0174004.1"/>
    </source>
</evidence>
<keyword evidence="2" id="KW-1185">Reference proteome</keyword>
<comment type="caution">
    <text evidence="1">The sequence shown here is derived from an EMBL/GenBank/DDBJ whole genome shotgun (WGS) entry which is preliminary data.</text>
</comment>
<protein>
    <submittedName>
        <fullName evidence="1">Uncharacterized protein</fullName>
    </submittedName>
</protein>
<reference evidence="1 2" key="1">
    <citation type="submission" date="2024-06" db="EMBL/GenBank/DDBJ databases">
        <title>Draft genome sequence of Helicobacter trogontum NHP16-4001.</title>
        <authorList>
            <person name="Rimbara E."/>
            <person name="Suzuki M."/>
        </authorList>
    </citation>
    <scope>NUCLEOTIDE SEQUENCE [LARGE SCALE GENOMIC DNA]</scope>
    <source>
        <strain evidence="1 2">NHP16-4001</strain>
    </source>
</reference>
<dbReference type="Proteomes" id="UP001562457">
    <property type="component" value="Unassembled WGS sequence"/>
</dbReference>
<evidence type="ECO:0000313" key="2">
    <source>
        <dbReference type="Proteomes" id="UP001562457"/>
    </source>
</evidence>
<gene>
    <name evidence="1" type="ORF">NHP164001_20270</name>
</gene>
<organism evidence="1 2">
    <name type="scientific">Helicobacter trogontum</name>
    <dbReference type="NCBI Taxonomy" id="50960"/>
    <lineage>
        <taxon>Bacteria</taxon>
        <taxon>Pseudomonadati</taxon>
        <taxon>Campylobacterota</taxon>
        <taxon>Epsilonproteobacteria</taxon>
        <taxon>Campylobacterales</taxon>
        <taxon>Helicobacteraceae</taxon>
        <taxon>Helicobacter</taxon>
    </lineage>
</organism>
<proteinExistence type="predicted"/>
<name>A0ABQ0D6N3_9HELI</name>
<sequence length="154" mass="18145">MKQAINNLKDYAELAWASYFYFDFLKDSNNIPRKIYKLDSNKEKIKDESYPRGYKEIEITLEHIVSQKYCNQEVLVNLQQGDDIFTKMRNDANETFNFDKLNGEFSEIQAKNFAKRYEVIFHQPNTTSGFSATLFYDTKATSKDPEYISQLRVS</sequence>
<dbReference type="EMBL" id="BAAFHN010000099">
    <property type="protein sequence ID" value="GAB0174004.1"/>
    <property type="molecule type" value="Genomic_DNA"/>
</dbReference>
<accession>A0ABQ0D6N3</accession>